<sequence length="273" mass="28610">MLASAMGLAITVAAASEPAAGTADAALPHGAEQLLSAILADEQFMDCVVDALPASREELVSRIVSAGVAHELYDAVTEGMEAPEALLGDFVSTTADADRVLAEKAVHLMAVQGRDGVAVSGDPRRVYATLNKALGMPCDAPAPDVDLQATLAQIEPLLEESRRVKTCATSAAEKRGLDETGALALLEQDPDAPKLRAHVMRLIEAVQPAADQRAQLDRADLPTAVLALLMFSAPTFDMHALARAEGIHAVYLDRALDAGCNPSKELVEYLGVP</sequence>
<proteinExistence type="predicted"/>
<organism evidence="1 2">
    <name type="scientific">Vulcaniibacterium thermophilum</name>
    <dbReference type="NCBI Taxonomy" id="1169913"/>
    <lineage>
        <taxon>Bacteria</taxon>
        <taxon>Pseudomonadati</taxon>
        <taxon>Pseudomonadota</taxon>
        <taxon>Gammaproteobacteria</taxon>
        <taxon>Lysobacterales</taxon>
        <taxon>Lysobacteraceae</taxon>
        <taxon>Vulcaniibacterium</taxon>
    </lineage>
</organism>
<accession>A0A919DBQ1</accession>
<dbReference type="RefSeq" id="WP_146475063.1">
    <property type="nucleotide sequence ID" value="NZ_BNCF01000003.1"/>
</dbReference>
<dbReference type="EMBL" id="BNCF01000003">
    <property type="protein sequence ID" value="GHE28747.1"/>
    <property type="molecule type" value="Genomic_DNA"/>
</dbReference>
<name>A0A919DBQ1_9GAMM</name>
<evidence type="ECO:0000313" key="2">
    <source>
        <dbReference type="Proteomes" id="UP000636453"/>
    </source>
</evidence>
<evidence type="ECO:0000313" key="1">
    <source>
        <dbReference type="EMBL" id="GHE28747.1"/>
    </source>
</evidence>
<dbReference type="Proteomes" id="UP000636453">
    <property type="component" value="Unassembled WGS sequence"/>
</dbReference>
<reference evidence="1" key="2">
    <citation type="submission" date="2020-09" db="EMBL/GenBank/DDBJ databases">
        <authorList>
            <person name="Sun Q."/>
            <person name="Kim S."/>
        </authorList>
    </citation>
    <scope>NUCLEOTIDE SEQUENCE</scope>
    <source>
        <strain evidence="1">KCTC 32020</strain>
    </source>
</reference>
<comment type="caution">
    <text evidence="1">The sequence shown here is derived from an EMBL/GenBank/DDBJ whole genome shotgun (WGS) entry which is preliminary data.</text>
</comment>
<dbReference type="OrthoDB" id="9964679at2"/>
<keyword evidence="2" id="KW-1185">Reference proteome</keyword>
<protein>
    <submittedName>
        <fullName evidence="1">Uncharacterized protein</fullName>
    </submittedName>
</protein>
<dbReference type="AlphaFoldDB" id="A0A919DBQ1"/>
<reference evidence="1" key="1">
    <citation type="journal article" date="2014" name="Int. J. Syst. Evol. Microbiol.">
        <title>Complete genome sequence of Corynebacterium casei LMG S-19264T (=DSM 44701T), isolated from a smear-ripened cheese.</title>
        <authorList>
            <consortium name="US DOE Joint Genome Institute (JGI-PGF)"/>
            <person name="Walter F."/>
            <person name="Albersmeier A."/>
            <person name="Kalinowski J."/>
            <person name="Ruckert C."/>
        </authorList>
    </citation>
    <scope>NUCLEOTIDE SEQUENCE</scope>
    <source>
        <strain evidence="1">KCTC 32020</strain>
    </source>
</reference>
<gene>
    <name evidence="1" type="ORF">GCM10007167_08020</name>
</gene>